<evidence type="ECO:0000256" key="4">
    <source>
        <dbReference type="SAM" id="SignalP"/>
    </source>
</evidence>
<dbReference type="AlphaFoldDB" id="A0A506U3D5"/>
<gene>
    <name evidence="6" type="ORF">FJU08_16400</name>
</gene>
<accession>A0A506U3D5</accession>
<evidence type="ECO:0000256" key="2">
    <source>
        <dbReference type="ARBA" id="ARBA00010742"/>
    </source>
</evidence>
<dbReference type="SUPFAM" id="SSF53850">
    <property type="entry name" value="Periplasmic binding protein-like II"/>
    <property type="match status" value="1"/>
</dbReference>
<dbReference type="Proteomes" id="UP000318801">
    <property type="component" value="Unassembled WGS sequence"/>
</dbReference>
<evidence type="ECO:0000259" key="5">
    <source>
        <dbReference type="Pfam" id="PF09084"/>
    </source>
</evidence>
<feature type="domain" description="SsuA/THI5-like" evidence="5">
    <location>
        <begin position="42"/>
        <end position="248"/>
    </location>
</feature>
<dbReference type="EMBL" id="VHLG01000011">
    <property type="protein sequence ID" value="TPW28903.1"/>
    <property type="molecule type" value="Genomic_DNA"/>
</dbReference>
<dbReference type="PANTHER" id="PTHR30024:SF47">
    <property type="entry name" value="TAURINE-BINDING PERIPLASMIC PROTEIN"/>
    <property type="match status" value="1"/>
</dbReference>
<comment type="subcellular location">
    <subcellularLocation>
        <location evidence="1">Periplasm</location>
    </subcellularLocation>
</comment>
<feature type="chain" id="PRO_5021245116" evidence="4">
    <location>
        <begin position="23"/>
        <end position="336"/>
    </location>
</feature>
<organism evidence="6 7">
    <name type="scientific">Martelella alba</name>
    <dbReference type="NCBI Taxonomy" id="2590451"/>
    <lineage>
        <taxon>Bacteria</taxon>
        <taxon>Pseudomonadati</taxon>
        <taxon>Pseudomonadota</taxon>
        <taxon>Alphaproteobacteria</taxon>
        <taxon>Hyphomicrobiales</taxon>
        <taxon>Aurantimonadaceae</taxon>
        <taxon>Martelella</taxon>
    </lineage>
</organism>
<comment type="similarity">
    <text evidence="2">Belongs to the bacterial solute-binding protein SsuA/TauA family.</text>
</comment>
<keyword evidence="7" id="KW-1185">Reference proteome</keyword>
<dbReference type="RefSeq" id="WP_141150102.1">
    <property type="nucleotide sequence ID" value="NZ_VHLG01000011.1"/>
</dbReference>
<evidence type="ECO:0000313" key="7">
    <source>
        <dbReference type="Proteomes" id="UP000318801"/>
    </source>
</evidence>
<dbReference type="PANTHER" id="PTHR30024">
    <property type="entry name" value="ALIPHATIC SULFONATES-BINDING PROTEIN-RELATED"/>
    <property type="match status" value="1"/>
</dbReference>
<dbReference type="Pfam" id="PF09084">
    <property type="entry name" value="NMT1"/>
    <property type="match status" value="1"/>
</dbReference>
<dbReference type="OrthoDB" id="9776669at2"/>
<comment type="caution">
    <text evidence="6">The sequence shown here is derived from an EMBL/GenBank/DDBJ whole genome shotgun (WGS) entry which is preliminary data.</text>
</comment>
<keyword evidence="3 4" id="KW-0732">Signal</keyword>
<dbReference type="Gene3D" id="3.40.190.10">
    <property type="entry name" value="Periplasmic binding protein-like II"/>
    <property type="match status" value="2"/>
</dbReference>
<dbReference type="GO" id="GO:0042597">
    <property type="term" value="C:periplasmic space"/>
    <property type="evidence" value="ECO:0007669"/>
    <property type="project" value="UniProtKB-SubCell"/>
</dbReference>
<evidence type="ECO:0000313" key="6">
    <source>
        <dbReference type="EMBL" id="TPW28903.1"/>
    </source>
</evidence>
<name>A0A506U3D5_9HYPH</name>
<reference evidence="6 7" key="1">
    <citation type="submission" date="2019-06" db="EMBL/GenBank/DDBJ databases">
        <authorList>
            <person name="Li M."/>
        </authorList>
    </citation>
    <scope>NUCLEOTIDE SEQUENCE [LARGE SCALE GENOMIC DNA]</scope>
    <source>
        <strain evidence="6 7">BGMRC2036</strain>
    </source>
</reference>
<dbReference type="InterPro" id="IPR015168">
    <property type="entry name" value="SsuA/THI5"/>
</dbReference>
<sequence length="336" mass="35882">MFRTLILAAMGAMLLSGASAHADPFRIIVTETEAPLVPNSLIYLAQQEGFFERAGVDVTLVPVQQTPMAIAALQAGDGDMANISLSSLLDLHAQGASDFVAVHSSDKAIPFIIAGRDDVTLKNMAGKRFGIGRPNSLDATMSSAVLGTKGVSLEAMTLMPLGQPAVRGQALMAGRVDATTLSIGSYLALPDKSDLHILVDVKDYFDAAPVITKVDVVRRPTLEARAGDLEKVLEALTLAARDFAENPDHWVKAMEKARPDIAPETLEALAKAYASSWTVNGGFQKDELLYAQTWYQKGEPTNTAYLVDPANWIDFAPMDAVLKAIGPSDLGDSISR</sequence>
<evidence type="ECO:0000256" key="1">
    <source>
        <dbReference type="ARBA" id="ARBA00004418"/>
    </source>
</evidence>
<proteinExistence type="inferred from homology"/>
<protein>
    <submittedName>
        <fullName evidence="6">ABC transporter substrate-binding protein</fullName>
    </submittedName>
</protein>
<feature type="signal peptide" evidence="4">
    <location>
        <begin position="1"/>
        <end position="22"/>
    </location>
</feature>
<evidence type="ECO:0000256" key="3">
    <source>
        <dbReference type="ARBA" id="ARBA00022729"/>
    </source>
</evidence>